<evidence type="ECO:0000256" key="3">
    <source>
        <dbReference type="ARBA" id="ARBA00023110"/>
    </source>
</evidence>
<feature type="region of interest" description="Disordered" evidence="6">
    <location>
        <begin position="107"/>
        <end position="214"/>
    </location>
</feature>
<sequence length="581" mass="64873">MAFWGTEVKPGKPFTHNVDDTRSRLHVSMASLGMGKATTKSVLQCNVGNKSPVFLCSLYPEKTESLQLNLEFEEVDEVIFSVIGPRSIHLSGYYLGSSGRIRGISEESESYGEDIADTDTQGSDNSEEEEEFEDSFINDEDPEVYPPSPVSNDGDGDDGLDDNKPLNGKRNSRRRLRKKYQLVESDDEEQFPKVIKSNGGTTVPVLGSEDDEDNFPIFSCIKNRAAKKIKMDGEENADRGTDENSNKMIEDDENYYTESKGNTEGIVLGDQPIRQSDLPVDPLPSEVDCRSKVTLKRKERSADVSIDSDKTHCDNVLNEVKMQPCEASTEDGQMQMMAHVNQTESPNVLTLPSTEVGHENDQKQKKKKKRKAQKNENKFSDVDSNLMNDVKENNDIQDNSRVASVEDLTKSEEIWEPANDQFADEDQSEGKKVKKKKKKKSKVKENGEVVNTEENNTFLKNKEAKPIQVRSLQNGLIIEELELGEPDGKVAVSGKRISVHYVGKLKNGEVVDSNVDSDPYKFRLGVGKVIEGWDIGLEGMHVGEKRRLTVPPPMGYGSEGDGKNIPPNSWLVYEVTLVKVH</sequence>
<evidence type="ECO:0000259" key="7">
    <source>
        <dbReference type="PROSITE" id="PS50059"/>
    </source>
</evidence>
<dbReference type="EC" id="5.2.1.8" evidence="2 5"/>
<dbReference type="Pfam" id="PF17800">
    <property type="entry name" value="NPL"/>
    <property type="match status" value="1"/>
</dbReference>
<keyword evidence="4 5" id="KW-0413">Isomerase</keyword>
<dbReference type="Gene3D" id="3.10.50.40">
    <property type="match status" value="1"/>
</dbReference>
<evidence type="ECO:0000313" key="10">
    <source>
        <dbReference type="Proteomes" id="UP000525078"/>
    </source>
</evidence>
<gene>
    <name evidence="8" type="ORF">F8388_006541</name>
    <name evidence="9" type="ORF">G4B88_011973</name>
</gene>
<evidence type="ECO:0000256" key="1">
    <source>
        <dbReference type="ARBA" id="ARBA00000971"/>
    </source>
</evidence>
<dbReference type="PANTHER" id="PTHR43811:SF48">
    <property type="entry name" value="PEPTIDYL-PROLYL CIS-TRANS ISOMERASE FKBP43"/>
    <property type="match status" value="1"/>
</dbReference>
<proteinExistence type="predicted"/>
<name>A0A7J6GUF9_CANSA</name>
<dbReference type="PROSITE" id="PS50059">
    <property type="entry name" value="FKBP_PPIASE"/>
    <property type="match status" value="1"/>
</dbReference>
<dbReference type="EMBL" id="JAATIQ010000050">
    <property type="protein sequence ID" value="KAF4392978.1"/>
    <property type="molecule type" value="Genomic_DNA"/>
</dbReference>
<reference evidence="10 11" key="1">
    <citation type="journal article" date="2020" name="bioRxiv">
        <title>Sequence and annotation of 42 cannabis genomes reveals extensive copy number variation in cannabinoid synthesis and pathogen resistance genes.</title>
        <authorList>
            <person name="Mckernan K.J."/>
            <person name="Helbert Y."/>
            <person name="Kane L.T."/>
            <person name="Ebling H."/>
            <person name="Zhang L."/>
            <person name="Liu B."/>
            <person name="Eaton Z."/>
            <person name="Mclaughlin S."/>
            <person name="Kingan S."/>
            <person name="Baybayan P."/>
            <person name="Concepcion G."/>
            <person name="Jordan M."/>
            <person name="Riva A."/>
            <person name="Barbazuk W."/>
            <person name="Harkins T."/>
        </authorList>
    </citation>
    <scope>NUCLEOTIDE SEQUENCE [LARGE SCALE GENOMIC DNA]</scope>
    <source>
        <strain evidence="10 11">cv. Jamaican Lion 4</strain>
        <strain evidence="9">Father</strain>
        <strain evidence="8">Mother</strain>
        <tissue evidence="8">Leaf</tissue>
    </source>
</reference>
<dbReference type="InterPro" id="IPR041232">
    <property type="entry name" value="NPL"/>
</dbReference>
<feature type="compositionally biased region" description="Acidic residues" evidence="6">
    <location>
        <begin position="107"/>
        <end position="117"/>
    </location>
</feature>
<dbReference type="Proteomes" id="UP000583929">
    <property type="component" value="Unassembled WGS sequence"/>
</dbReference>
<dbReference type="Gene3D" id="2.60.120.340">
    <property type="entry name" value="Nucleoplasmin core domain"/>
    <property type="match status" value="1"/>
</dbReference>
<keyword evidence="3 5" id="KW-0697">Rotamase</keyword>
<feature type="compositionally biased region" description="Polar residues" evidence="6">
    <location>
        <begin position="340"/>
        <end position="353"/>
    </location>
</feature>
<evidence type="ECO:0000256" key="5">
    <source>
        <dbReference type="PROSITE-ProRule" id="PRU00277"/>
    </source>
</evidence>
<dbReference type="Pfam" id="PF00254">
    <property type="entry name" value="FKBP_C"/>
    <property type="match status" value="1"/>
</dbReference>
<dbReference type="GO" id="GO:0003755">
    <property type="term" value="F:peptidyl-prolyl cis-trans isomerase activity"/>
    <property type="evidence" value="ECO:0007669"/>
    <property type="project" value="UniProtKB-KW"/>
</dbReference>
<feature type="compositionally biased region" description="Acidic residues" evidence="6">
    <location>
        <begin position="125"/>
        <end position="143"/>
    </location>
</feature>
<protein>
    <recommendedName>
        <fullName evidence="2 5">peptidylprolyl isomerase</fullName>
        <ecNumber evidence="2 5">5.2.1.8</ecNumber>
    </recommendedName>
</protein>
<keyword evidence="11" id="KW-1185">Reference proteome</keyword>
<feature type="compositionally biased region" description="Basic and acidic residues" evidence="6">
    <location>
        <begin position="230"/>
        <end position="249"/>
    </location>
</feature>
<feature type="compositionally biased region" description="Basic residues" evidence="6">
    <location>
        <begin position="432"/>
        <end position="442"/>
    </location>
</feature>
<organism evidence="8 10">
    <name type="scientific">Cannabis sativa</name>
    <name type="common">Hemp</name>
    <name type="synonym">Marijuana</name>
    <dbReference type="NCBI Taxonomy" id="3483"/>
    <lineage>
        <taxon>Eukaryota</taxon>
        <taxon>Viridiplantae</taxon>
        <taxon>Streptophyta</taxon>
        <taxon>Embryophyta</taxon>
        <taxon>Tracheophyta</taxon>
        <taxon>Spermatophyta</taxon>
        <taxon>Magnoliopsida</taxon>
        <taxon>eudicotyledons</taxon>
        <taxon>Gunneridae</taxon>
        <taxon>Pentapetalae</taxon>
        <taxon>rosids</taxon>
        <taxon>fabids</taxon>
        <taxon>Rosales</taxon>
        <taxon>Cannabaceae</taxon>
        <taxon>Cannabis</taxon>
    </lineage>
</organism>
<feature type="compositionally biased region" description="Basic residues" evidence="6">
    <location>
        <begin position="170"/>
        <end position="180"/>
    </location>
</feature>
<dbReference type="Proteomes" id="UP000525078">
    <property type="component" value="Unassembled WGS sequence"/>
</dbReference>
<comment type="catalytic activity">
    <reaction evidence="1 5">
        <text>[protein]-peptidylproline (omega=180) = [protein]-peptidylproline (omega=0)</text>
        <dbReference type="Rhea" id="RHEA:16237"/>
        <dbReference type="Rhea" id="RHEA-COMP:10747"/>
        <dbReference type="Rhea" id="RHEA-COMP:10748"/>
        <dbReference type="ChEBI" id="CHEBI:83833"/>
        <dbReference type="ChEBI" id="CHEBI:83834"/>
        <dbReference type="EC" id="5.2.1.8"/>
    </reaction>
</comment>
<dbReference type="InterPro" id="IPR046357">
    <property type="entry name" value="PPIase_dom_sf"/>
</dbReference>
<comment type="caution">
    <text evidence="8">The sequence shown here is derived from an EMBL/GenBank/DDBJ whole genome shotgun (WGS) entry which is preliminary data.</text>
</comment>
<dbReference type="EMBL" id="JAATIP010000041">
    <property type="protein sequence ID" value="KAF4386586.1"/>
    <property type="molecule type" value="Genomic_DNA"/>
</dbReference>
<dbReference type="AlphaFoldDB" id="A0A7J6GUF9"/>
<dbReference type="SUPFAM" id="SSF54534">
    <property type="entry name" value="FKBP-like"/>
    <property type="match status" value="1"/>
</dbReference>
<feature type="domain" description="PPIase FKBP-type" evidence="7">
    <location>
        <begin position="494"/>
        <end position="581"/>
    </location>
</feature>
<dbReference type="PANTHER" id="PTHR43811">
    <property type="entry name" value="FKBP-TYPE PEPTIDYL-PROLYL CIS-TRANS ISOMERASE FKPA"/>
    <property type="match status" value="1"/>
</dbReference>
<dbReference type="FunFam" id="3.10.50.40:FF:000006">
    <property type="entry name" value="Peptidyl-prolyl cis-trans isomerase"/>
    <property type="match status" value="1"/>
</dbReference>
<evidence type="ECO:0000256" key="4">
    <source>
        <dbReference type="ARBA" id="ARBA00023235"/>
    </source>
</evidence>
<feature type="region of interest" description="Disordered" evidence="6">
    <location>
        <begin position="230"/>
        <end position="286"/>
    </location>
</feature>
<evidence type="ECO:0000256" key="2">
    <source>
        <dbReference type="ARBA" id="ARBA00013194"/>
    </source>
</evidence>
<accession>A0A7J6GUF9</accession>
<evidence type="ECO:0000256" key="6">
    <source>
        <dbReference type="SAM" id="MobiDB-lite"/>
    </source>
</evidence>
<dbReference type="InterPro" id="IPR001179">
    <property type="entry name" value="PPIase_FKBP_dom"/>
</dbReference>
<evidence type="ECO:0000313" key="11">
    <source>
        <dbReference type="Proteomes" id="UP000583929"/>
    </source>
</evidence>
<feature type="region of interest" description="Disordered" evidence="6">
    <location>
        <begin position="339"/>
        <end position="447"/>
    </location>
</feature>
<evidence type="ECO:0000313" key="8">
    <source>
        <dbReference type="EMBL" id="KAF4386586.1"/>
    </source>
</evidence>
<evidence type="ECO:0000313" key="9">
    <source>
        <dbReference type="EMBL" id="KAF4392978.1"/>
    </source>
</evidence>